<dbReference type="InterPro" id="IPR050611">
    <property type="entry name" value="ABCF"/>
</dbReference>
<evidence type="ECO:0000256" key="4">
    <source>
        <dbReference type="SAM" id="Coils"/>
    </source>
</evidence>
<organism evidence="6 7">
    <name type="scientific">Nocardia veterana</name>
    <dbReference type="NCBI Taxonomy" id="132249"/>
    <lineage>
        <taxon>Bacteria</taxon>
        <taxon>Bacillati</taxon>
        <taxon>Actinomycetota</taxon>
        <taxon>Actinomycetes</taxon>
        <taxon>Mycobacteriales</taxon>
        <taxon>Nocardiaceae</taxon>
        <taxon>Nocardia</taxon>
    </lineage>
</organism>
<dbReference type="InterPro" id="IPR003593">
    <property type="entry name" value="AAA+_ATPase"/>
</dbReference>
<dbReference type="InterPro" id="IPR032781">
    <property type="entry name" value="ABC_tran_Xtn"/>
</dbReference>
<dbReference type="SUPFAM" id="SSF52540">
    <property type="entry name" value="P-loop containing nucleoside triphosphate hydrolases"/>
    <property type="match status" value="2"/>
</dbReference>
<dbReference type="InterPro" id="IPR003439">
    <property type="entry name" value="ABC_transporter-like_ATP-bd"/>
</dbReference>
<dbReference type="AlphaFoldDB" id="A0A7X6LWC6"/>
<dbReference type="Pfam" id="PF12848">
    <property type="entry name" value="ABC_tran_Xtn"/>
    <property type="match status" value="1"/>
</dbReference>
<gene>
    <name evidence="6" type="ORF">HGA07_05790</name>
</gene>
<dbReference type="InterPro" id="IPR027417">
    <property type="entry name" value="P-loop_NTPase"/>
</dbReference>
<feature type="domain" description="ABC transporter" evidence="5">
    <location>
        <begin position="2"/>
        <end position="266"/>
    </location>
</feature>
<dbReference type="GO" id="GO:0016887">
    <property type="term" value="F:ATP hydrolysis activity"/>
    <property type="evidence" value="ECO:0007669"/>
    <property type="project" value="InterPro"/>
</dbReference>
<dbReference type="Pfam" id="PF00005">
    <property type="entry name" value="ABC_tran"/>
    <property type="match status" value="2"/>
</dbReference>
<evidence type="ECO:0000259" key="5">
    <source>
        <dbReference type="PROSITE" id="PS50893"/>
    </source>
</evidence>
<evidence type="ECO:0000313" key="7">
    <source>
        <dbReference type="Proteomes" id="UP000523447"/>
    </source>
</evidence>
<evidence type="ECO:0000256" key="3">
    <source>
        <dbReference type="ARBA" id="ARBA00022840"/>
    </source>
</evidence>
<keyword evidence="3 6" id="KW-0067">ATP-binding</keyword>
<dbReference type="GO" id="GO:0005524">
    <property type="term" value="F:ATP binding"/>
    <property type="evidence" value="ECO:0007669"/>
    <property type="project" value="UniProtKB-KW"/>
</dbReference>
<dbReference type="SMART" id="SM00382">
    <property type="entry name" value="AAA"/>
    <property type="match status" value="2"/>
</dbReference>
<dbReference type="CDD" id="cd03221">
    <property type="entry name" value="ABCF_EF-3"/>
    <property type="match status" value="2"/>
</dbReference>
<feature type="domain" description="ABC transporter" evidence="5">
    <location>
        <begin position="337"/>
        <end position="542"/>
    </location>
</feature>
<dbReference type="FunFam" id="3.40.50.300:FF:000944">
    <property type="entry name" value="Macrolide ABC transporter ATP-binding protein"/>
    <property type="match status" value="1"/>
</dbReference>
<dbReference type="InterPro" id="IPR017871">
    <property type="entry name" value="ABC_transporter-like_CS"/>
</dbReference>
<reference evidence="6 7" key="1">
    <citation type="submission" date="2020-04" db="EMBL/GenBank/DDBJ databases">
        <title>MicrobeNet Type strains.</title>
        <authorList>
            <person name="Nicholson A.C."/>
        </authorList>
    </citation>
    <scope>NUCLEOTIDE SEQUENCE [LARGE SCALE GENOMIC DNA]</scope>
    <source>
        <strain evidence="6 7">DSM 44445</strain>
    </source>
</reference>
<dbReference type="PROSITE" id="PS50893">
    <property type="entry name" value="ABC_TRANSPORTER_2"/>
    <property type="match status" value="2"/>
</dbReference>
<keyword evidence="1" id="KW-0677">Repeat</keyword>
<proteinExistence type="predicted"/>
<keyword evidence="4" id="KW-0175">Coiled coil</keyword>
<dbReference type="FunFam" id="3.40.50.300:FF:000597">
    <property type="entry name" value="ABC transporter ATP-binding protein"/>
    <property type="match status" value="1"/>
</dbReference>
<evidence type="ECO:0000256" key="2">
    <source>
        <dbReference type="ARBA" id="ARBA00022741"/>
    </source>
</evidence>
<dbReference type="Proteomes" id="UP000523447">
    <property type="component" value="Unassembled WGS sequence"/>
</dbReference>
<accession>A0A7X6LWC6</accession>
<keyword evidence="7" id="KW-1185">Reference proteome</keyword>
<keyword evidence="2" id="KW-0547">Nucleotide-binding</keyword>
<dbReference type="PROSITE" id="PS00211">
    <property type="entry name" value="ABC_TRANSPORTER_1"/>
    <property type="match status" value="2"/>
</dbReference>
<protein>
    <submittedName>
        <fullName evidence="6">ABC-F family ATP-binding cassette domain-containing protein</fullName>
    </submittedName>
</protein>
<name>A0A7X6LWC6_9NOCA</name>
<dbReference type="PANTHER" id="PTHR19211">
    <property type="entry name" value="ATP-BINDING TRANSPORT PROTEIN-RELATED"/>
    <property type="match status" value="1"/>
</dbReference>
<feature type="coiled-coil region" evidence="4">
    <location>
        <begin position="264"/>
        <end position="315"/>
    </location>
</feature>
<evidence type="ECO:0000256" key="1">
    <source>
        <dbReference type="ARBA" id="ARBA00022737"/>
    </source>
</evidence>
<dbReference type="PANTHER" id="PTHR19211:SF14">
    <property type="entry name" value="ATP-BINDING CASSETTE SUB-FAMILY F MEMBER 1"/>
    <property type="match status" value="1"/>
</dbReference>
<evidence type="ECO:0000313" key="6">
    <source>
        <dbReference type="EMBL" id="NKY85135.1"/>
    </source>
</evidence>
<comment type="caution">
    <text evidence="6">The sequence shown here is derived from an EMBL/GenBank/DDBJ whole genome shotgun (WGS) entry which is preliminary data.</text>
</comment>
<sequence>MITATDLEVRAGIRTLLTAPGSALRVQAGDRIGLVGRNGAGKTTTLRILAGEGEPYAGKVIRSGEIGYLPQDPREGNLDVLARDRVLSARGLDKLIRDMEKQQALMAEVVDDAEREKAVRKYGRLEERFSALGGYVAESEAARICHSLGLPDRVLGQALRTLSGGQRRRIELARILFSASDGSGGKSDTTLLLDEPTNHLDADSITWLRGFLQNHDGGLIVISHDVDLLADVVNKVWFLDAVRGEADIYNMGWKKYLDARATDEQRRRRERANAEKKASALKAQAAKLGAKATKAVAAQNMIKRAERMLAEADEVRVADKVARIKFPEPAACGKTPLMAENLTKLYGSLEIFTGVNLAIDRGSRVVVLGLNGAGKTTLLRLLAGVETPTAGGLVPGHGLKIGYFAQEHDTLDDNATVWENIRHAAPDAGEQDLRGLLGAFMFTGPQLDQPAGTLSGGEKTRLALAGLVSSAANVLLLDEPTNNLDPVSREQVLDALRSYAGAVVLVTHDPGAAEALNPERVIMLPDGTEDHWSQDYLELIQLA</sequence>
<dbReference type="EMBL" id="JAAXPE010000004">
    <property type="protein sequence ID" value="NKY85135.1"/>
    <property type="molecule type" value="Genomic_DNA"/>
</dbReference>
<dbReference type="RefSeq" id="WP_040719777.1">
    <property type="nucleotide sequence ID" value="NZ_CAWPHS010000034.1"/>
</dbReference>
<dbReference type="Gene3D" id="3.40.50.300">
    <property type="entry name" value="P-loop containing nucleotide triphosphate hydrolases"/>
    <property type="match status" value="2"/>
</dbReference>